<dbReference type="Proteomes" id="UP000008837">
    <property type="component" value="Unassembled WGS sequence"/>
</dbReference>
<feature type="domain" description="Peptidase M28" evidence="5">
    <location>
        <begin position="375"/>
        <end position="557"/>
    </location>
</feature>
<feature type="region of interest" description="Disordered" evidence="2">
    <location>
        <begin position="753"/>
        <end position="847"/>
    </location>
</feature>
<feature type="compositionally biased region" description="Pro residues" evidence="2">
    <location>
        <begin position="829"/>
        <end position="838"/>
    </location>
</feature>
<feature type="compositionally biased region" description="Pro residues" evidence="2">
    <location>
        <begin position="812"/>
        <end position="821"/>
    </location>
</feature>
<dbReference type="SUPFAM" id="SSF53187">
    <property type="entry name" value="Zn-dependent exopeptidases"/>
    <property type="match status" value="1"/>
</dbReference>
<dbReference type="GeneID" id="5853093"/>
<dbReference type="InParanoid" id="A8QD34"/>
<dbReference type="FunCoup" id="A8QD34">
    <property type="interactions" value="24"/>
</dbReference>
<evidence type="ECO:0000256" key="1">
    <source>
        <dbReference type="ARBA" id="ARBA00005634"/>
    </source>
</evidence>
<dbReference type="FunFam" id="3.40.630.10:FF:000101">
    <property type="entry name" value="N-acetylated alpha-linked acidic dipeptidase like 1"/>
    <property type="match status" value="1"/>
</dbReference>
<protein>
    <submittedName>
        <fullName evidence="6">Uncharacterized protein</fullName>
    </submittedName>
</protein>
<dbReference type="VEuPathDB" id="FungiDB:MGL_4102"/>
<dbReference type="PANTHER" id="PTHR10404:SF46">
    <property type="entry name" value="VACUOLAR PROTEIN SORTING-ASSOCIATED PROTEIN 70"/>
    <property type="match status" value="1"/>
</dbReference>
<dbReference type="OMA" id="NVVIASW"/>
<dbReference type="PANTHER" id="PTHR10404">
    <property type="entry name" value="N-ACETYLATED-ALPHA-LINKED ACIDIC DIPEPTIDASE"/>
    <property type="match status" value="1"/>
</dbReference>
<dbReference type="CDD" id="cd02121">
    <property type="entry name" value="PA_GCPII_like"/>
    <property type="match status" value="1"/>
</dbReference>
<dbReference type="InterPro" id="IPR007365">
    <property type="entry name" value="TFR-like_dimer_dom"/>
</dbReference>
<evidence type="ECO:0000259" key="3">
    <source>
        <dbReference type="Pfam" id="PF02225"/>
    </source>
</evidence>
<dbReference type="RefSeq" id="XP_001728767.1">
    <property type="nucleotide sequence ID" value="XM_001728715.1"/>
</dbReference>
<dbReference type="CDD" id="cd08022">
    <property type="entry name" value="M28_PSMA_like"/>
    <property type="match status" value="1"/>
</dbReference>
<sequence>MKVQHMYEAYQESVLSDARCHMRTSRFLEGCRQTLDDRIAAAEAQFLRVPSAESARASLQRYTSVPHMAGEPNDLDSARNLVTEWSNLLGSPTANATEFMFDAGTEESREFMQHSPPMSAREAPRVWADTYSVWLNQPVKASLSLMDERGNDFWTANLDEDVLSDDATSVQGRPAFHGFSASGNAKGHVVFAGGGSLQDFELLKQNGVDVKGKIVLVRYGDVFRGVIVRAAEEAGAAAVLMYTDPAEDGTITEANGYKAYPEGPARHPSSVQRGSVQASSIMPGDPSTPDEPSYRNATRFPSSATSSLPRIPSIPISFANAKHLLADMEGQGLRAEQLRAGFGGAIPNVTYWTGPSRHLAHVENVMSDQVQDIWNVYAVIPGHLDDERIMIGNHRDAWVFGAGDPSSGSAVMHEVVKGLGQLVQSGWRPMRTIVLASWDAEEYGLIGSTEFGEDFAEFIQSHVAMYHNLDMAVCGSVFEANASPSLQALLHDVAHSVPDPKQPATHNLTLRDVGPLGSGSDFTVFLQRLGIASSDIRFSRGPSDPVYHYHSNYDSFTWMDRYGDPGFVRHEAIAKAYGLLALRSADAIFLPISLRDYARELHKYYEMLLDTARATGVELRPTILERLRTAIENLGVQAQEMSVHQSKLEARVRAVFSRPNVHMTQEVRQLLRKAHNMNTHLREFEQGFLDMEGLASRPWYRHLGVAPGRWLGYGATIFPGVTESMTLDHGLRTSAELSRLAKSMEQMAKKLEEANARWSRHESPPHTPPHHGPSRPEEPHDGSRQPQPPHHGPGVPRPPHPGPEPPHHEPGVPEPPHPGPEPPHHGPGVPRPPHPGPEPSLHSSNGA</sequence>
<dbReference type="GO" id="GO:0004180">
    <property type="term" value="F:carboxypeptidase activity"/>
    <property type="evidence" value="ECO:0007669"/>
    <property type="project" value="TreeGrafter"/>
</dbReference>
<feature type="compositionally biased region" description="Basic and acidic residues" evidence="2">
    <location>
        <begin position="774"/>
        <end position="783"/>
    </location>
</feature>
<name>A8QD34_MALGO</name>
<dbReference type="STRING" id="425265.A8QD34"/>
<feature type="compositionally biased region" description="Basic and acidic residues" evidence="2">
    <location>
        <begin position="753"/>
        <end position="764"/>
    </location>
</feature>
<comment type="caution">
    <text evidence="6">The sequence shown here is derived from an EMBL/GenBank/DDBJ whole genome shotgun (WGS) entry which is preliminary data.</text>
</comment>
<feature type="domain" description="PA" evidence="3">
    <location>
        <begin position="193"/>
        <end position="265"/>
    </location>
</feature>
<dbReference type="Pfam" id="PF04389">
    <property type="entry name" value="Peptidase_M28"/>
    <property type="match status" value="1"/>
</dbReference>
<feature type="domain" description="Transferrin receptor-like dimerisation" evidence="4">
    <location>
        <begin position="624"/>
        <end position="752"/>
    </location>
</feature>
<dbReference type="Gene3D" id="3.50.30.30">
    <property type="match status" value="1"/>
</dbReference>
<dbReference type="OrthoDB" id="5841748at2759"/>
<evidence type="ECO:0000256" key="2">
    <source>
        <dbReference type="SAM" id="MobiDB-lite"/>
    </source>
</evidence>
<dbReference type="SUPFAM" id="SSF52025">
    <property type="entry name" value="PA domain"/>
    <property type="match status" value="1"/>
</dbReference>
<dbReference type="Pfam" id="PF04253">
    <property type="entry name" value="TFR_dimer"/>
    <property type="match status" value="1"/>
</dbReference>
<dbReference type="Gene3D" id="3.40.630.10">
    <property type="entry name" value="Zn peptidases"/>
    <property type="match status" value="1"/>
</dbReference>
<feature type="compositionally biased region" description="Polar residues" evidence="2">
    <location>
        <begin position="269"/>
        <end position="280"/>
    </location>
</feature>
<evidence type="ECO:0000313" key="7">
    <source>
        <dbReference type="Proteomes" id="UP000008837"/>
    </source>
</evidence>
<dbReference type="InterPro" id="IPR039373">
    <property type="entry name" value="Peptidase_M28B"/>
</dbReference>
<feature type="compositionally biased region" description="Pro residues" evidence="2">
    <location>
        <begin position="786"/>
        <end position="804"/>
    </location>
</feature>
<keyword evidence="7" id="KW-1185">Reference proteome</keyword>
<dbReference type="AlphaFoldDB" id="A8QD34"/>
<dbReference type="Pfam" id="PF02225">
    <property type="entry name" value="PA"/>
    <property type="match status" value="1"/>
</dbReference>
<comment type="similarity">
    <text evidence="1">Belongs to the peptidase M28 family. M28B subfamily.</text>
</comment>
<feature type="region of interest" description="Disordered" evidence="2">
    <location>
        <begin position="254"/>
        <end position="307"/>
    </location>
</feature>
<evidence type="ECO:0000259" key="4">
    <source>
        <dbReference type="Pfam" id="PF04253"/>
    </source>
</evidence>
<reference evidence="6 7" key="1">
    <citation type="journal article" date="2007" name="Proc. Natl. Acad. Sci. U.S.A.">
        <title>Dandruff-associated Malassezia genomes reveal convergent and divergent virulence traits shared with plant and human fungal pathogens.</title>
        <authorList>
            <person name="Xu J."/>
            <person name="Saunders C.W."/>
            <person name="Hu P."/>
            <person name="Grant R.A."/>
            <person name="Boekhout T."/>
            <person name="Kuramae E.E."/>
            <person name="Kronstad J.W."/>
            <person name="Deangelis Y.M."/>
            <person name="Reeder N.L."/>
            <person name="Johnstone K.R."/>
            <person name="Leland M."/>
            <person name="Fieno A.M."/>
            <person name="Begley W.M."/>
            <person name="Sun Y."/>
            <person name="Lacey M.P."/>
            <person name="Chaudhary T."/>
            <person name="Keough T."/>
            <person name="Chu L."/>
            <person name="Sears R."/>
            <person name="Yuan B."/>
            <person name="Dawson T.L.Jr."/>
        </authorList>
    </citation>
    <scope>NUCLEOTIDE SEQUENCE [LARGE SCALE GENOMIC DNA]</scope>
    <source>
        <strain evidence="7">ATCC MYA-4612 / CBS 7966</strain>
    </source>
</reference>
<dbReference type="InterPro" id="IPR007484">
    <property type="entry name" value="Peptidase_M28"/>
</dbReference>
<dbReference type="FunFam" id="3.50.30.30:FF:000008">
    <property type="entry name" value="Glutamate carboxypeptidase 2"/>
    <property type="match status" value="1"/>
</dbReference>
<evidence type="ECO:0000259" key="5">
    <source>
        <dbReference type="Pfam" id="PF04389"/>
    </source>
</evidence>
<dbReference type="KEGG" id="mgl:MGL_4102"/>
<accession>A8QD34</accession>
<organism evidence="6 7">
    <name type="scientific">Malassezia globosa (strain ATCC MYA-4612 / CBS 7966)</name>
    <name type="common">Dandruff-associated fungus</name>
    <dbReference type="NCBI Taxonomy" id="425265"/>
    <lineage>
        <taxon>Eukaryota</taxon>
        <taxon>Fungi</taxon>
        <taxon>Dikarya</taxon>
        <taxon>Basidiomycota</taxon>
        <taxon>Ustilaginomycotina</taxon>
        <taxon>Malasseziomycetes</taxon>
        <taxon>Malasseziales</taxon>
        <taxon>Malasseziaceae</taxon>
        <taxon>Malassezia</taxon>
    </lineage>
</organism>
<feature type="compositionally biased region" description="Polar residues" evidence="2">
    <location>
        <begin position="295"/>
        <end position="305"/>
    </location>
</feature>
<proteinExistence type="inferred from homology"/>
<dbReference type="InterPro" id="IPR046450">
    <property type="entry name" value="PA_dom_sf"/>
</dbReference>
<dbReference type="InterPro" id="IPR003137">
    <property type="entry name" value="PA_domain"/>
</dbReference>
<dbReference type="Gene3D" id="1.20.930.40">
    <property type="entry name" value="Transferrin receptor-like, dimerisation domain"/>
    <property type="match status" value="1"/>
</dbReference>
<dbReference type="InterPro" id="IPR036757">
    <property type="entry name" value="TFR-like_dimer_dom_sf"/>
</dbReference>
<dbReference type="SUPFAM" id="SSF47672">
    <property type="entry name" value="Transferrin receptor-like dimerisation domain"/>
    <property type="match status" value="1"/>
</dbReference>
<evidence type="ECO:0000313" key="6">
    <source>
        <dbReference type="EMBL" id="EDP41553.1"/>
    </source>
</evidence>
<gene>
    <name evidence="6" type="ORF">MGL_4102</name>
</gene>
<dbReference type="EMBL" id="AAYY01000020">
    <property type="protein sequence ID" value="EDP41553.1"/>
    <property type="molecule type" value="Genomic_DNA"/>
</dbReference>